<comment type="caution">
    <text evidence="2">The sequence shown here is derived from an EMBL/GenBank/DDBJ whole genome shotgun (WGS) entry which is preliminary data.</text>
</comment>
<dbReference type="STRING" id="36807.Mlaev_02388"/>
<evidence type="ECO:0000313" key="2">
    <source>
        <dbReference type="EMBL" id="KXZ59099.1"/>
    </source>
</evidence>
<evidence type="ECO:0000259" key="1">
    <source>
        <dbReference type="Pfam" id="PF07510"/>
    </source>
</evidence>
<evidence type="ECO:0000313" key="3">
    <source>
        <dbReference type="Proteomes" id="UP000075357"/>
    </source>
</evidence>
<dbReference type="AlphaFoldDB" id="A0A150HAH4"/>
<dbReference type="PATRIC" id="fig|36807.3.peg.2429"/>
<dbReference type="RefSeq" id="WP_061683543.1">
    <property type="nucleotide sequence ID" value="NZ_LRAD01000050.1"/>
</dbReference>
<dbReference type="InterPro" id="IPR011089">
    <property type="entry name" value="GmrSD_C"/>
</dbReference>
<dbReference type="EMBL" id="LRAD01000050">
    <property type="protein sequence ID" value="KXZ59099.1"/>
    <property type="molecule type" value="Genomic_DNA"/>
</dbReference>
<proteinExistence type="predicted"/>
<organism evidence="2 3">
    <name type="scientific">Microbacterium laevaniformans</name>
    <dbReference type="NCBI Taxonomy" id="36807"/>
    <lineage>
        <taxon>Bacteria</taxon>
        <taxon>Bacillati</taxon>
        <taxon>Actinomycetota</taxon>
        <taxon>Actinomycetes</taxon>
        <taxon>Micrococcales</taxon>
        <taxon>Microbacteriaceae</taxon>
        <taxon>Microbacterium</taxon>
    </lineage>
</organism>
<feature type="domain" description="GmrSD restriction endonucleases C-terminal" evidence="1">
    <location>
        <begin position="117"/>
        <end position="242"/>
    </location>
</feature>
<protein>
    <recommendedName>
        <fullName evidence="1">GmrSD restriction endonucleases C-terminal domain-containing protein</fullName>
    </recommendedName>
</protein>
<dbReference type="PANTHER" id="PTHR24094">
    <property type="entry name" value="SECRETED PROTEIN"/>
    <property type="match status" value="1"/>
</dbReference>
<sequence length="263" mass="28184">MTRRRSPALPALTVASLAAVVAGITWLSGSPFDSHAETGETSSPVQQLSTQADDSAIDELLGAGLADTEHDVTTINADATLQLLATIPAADQAQSALPYSRDAYGQRWADVDRNGCDTRNDILRRDLVDVGLKPGTNDCVVLTGTLHDAYTGQDITFQRGQGTSELVQIDHLWSLSGSWHAGADLWTADKREQFANDPANLEAVDGPSNSAKGDSGPSQWLPANADYLCTYAARLTFVASKYQLPLFAEDRLAITHILERCDG</sequence>
<accession>A0A150HAH4</accession>
<dbReference type="Proteomes" id="UP000075357">
    <property type="component" value="Unassembled WGS sequence"/>
</dbReference>
<keyword evidence="3" id="KW-1185">Reference proteome</keyword>
<dbReference type="PANTHER" id="PTHR24094:SF15">
    <property type="entry name" value="AMP-DEPENDENT SYNTHETASE_LIGASE DOMAIN-CONTAINING PROTEIN-RELATED"/>
    <property type="match status" value="1"/>
</dbReference>
<dbReference type="Pfam" id="PF07510">
    <property type="entry name" value="GmrSD_C"/>
    <property type="match status" value="1"/>
</dbReference>
<gene>
    <name evidence="2" type="ORF">Mlaev_02388</name>
</gene>
<name>A0A150HAH4_9MICO</name>
<reference evidence="2 3" key="1">
    <citation type="submission" date="2016-01" db="EMBL/GenBank/DDBJ databases">
        <title>Draft genome sequences of Microbacterium laevaniformans LCDC 91-0039 and the type strain of Microbacterium hominis LCDC 84-209.</title>
        <authorList>
            <person name="Bernier A.-M."/>
            <person name="Bernard K."/>
        </authorList>
    </citation>
    <scope>NUCLEOTIDE SEQUENCE [LARGE SCALE GENOMIC DNA]</scope>
    <source>
        <strain evidence="2 3">LCDC 91-0039</strain>
    </source>
</reference>